<reference evidence="1 2" key="2">
    <citation type="journal article" date="2018" name="Plant J.">
        <title>The Physcomitrella patens chromosome-scale assembly reveals moss genome structure and evolution.</title>
        <authorList>
            <person name="Lang D."/>
            <person name="Ullrich K.K."/>
            <person name="Murat F."/>
            <person name="Fuchs J."/>
            <person name="Jenkins J."/>
            <person name="Haas F.B."/>
            <person name="Piednoel M."/>
            <person name="Gundlach H."/>
            <person name="Van Bel M."/>
            <person name="Meyberg R."/>
            <person name="Vives C."/>
            <person name="Morata J."/>
            <person name="Symeonidi A."/>
            <person name="Hiss M."/>
            <person name="Muchero W."/>
            <person name="Kamisugi Y."/>
            <person name="Saleh O."/>
            <person name="Blanc G."/>
            <person name="Decker E.L."/>
            <person name="van Gessel N."/>
            <person name="Grimwood J."/>
            <person name="Hayes R.D."/>
            <person name="Graham S.W."/>
            <person name="Gunter L.E."/>
            <person name="McDaniel S.F."/>
            <person name="Hoernstein S.N.W."/>
            <person name="Larsson A."/>
            <person name="Li F.W."/>
            <person name="Perroud P.F."/>
            <person name="Phillips J."/>
            <person name="Ranjan P."/>
            <person name="Rokshar D.S."/>
            <person name="Rothfels C.J."/>
            <person name="Schneider L."/>
            <person name="Shu S."/>
            <person name="Stevenson D.W."/>
            <person name="Thummler F."/>
            <person name="Tillich M."/>
            <person name="Villarreal Aguilar J.C."/>
            <person name="Widiez T."/>
            <person name="Wong G.K."/>
            <person name="Wymore A."/>
            <person name="Zhang Y."/>
            <person name="Zimmer A.D."/>
            <person name="Quatrano R.S."/>
            <person name="Mayer K.F.X."/>
            <person name="Goodstein D."/>
            <person name="Casacuberta J.M."/>
            <person name="Vandepoele K."/>
            <person name="Reski R."/>
            <person name="Cuming A.C."/>
            <person name="Tuskan G.A."/>
            <person name="Maumus F."/>
            <person name="Salse J."/>
            <person name="Schmutz J."/>
            <person name="Rensing S.A."/>
        </authorList>
    </citation>
    <scope>NUCLEOTIDE SEQUENCE [LARGE SCALE GENOMIC DNA]</scope>
    <source>
        <strain evidence="1 2">cv. Gransden 2004</strain>
    </source>
</reference>
<reference evidence="1" key="3">
    <citation type="submission" date="2020-12" db="UniProtKB">
        <authorList>
            <consortium name="EnsemblPlants"/>
        </authorList>
    </citation>
    <scope>IDENTIFICATION</scope>
</reference>
<evidence type="ECO:0000313" key="2">
    <source>
        <dbReference type="Proteomes" id="UP000006727"/>
    </source>
</evidence>
<gene>
    <name evidence="1" type="primary">LOC112276399</name>
</gene>
<dbReference type="Gramene" id="Pp3c2_36500V3.2">
    <property type="protein sequence ID" value="Pp3c2_36500V3.2"/>
    <property type="gene ID" value="Pp3c2_36500"/>
</dbReference>
<sequence length="157" mass="16847">MSMAFYSVATGCCVGFQQYSPLTTRWAMTTTVVPEECDIHLVLEAAESVSVVGSSGQQRSARWEFHLAISVEISRLIQSGDRRSAPSMILHMAGATAMHSTALAGQGVLKPVNELSRKVGNVEARVTMRRTVSKSAGSDSIWYGPHLTNSGMTVLSA</sequence>
<accession>A0A7I4D7G4</accession>
<keyword evidence="2" id="KW-1185">Reference proteome</keyword>
<dbReference type="EMBL" id="ABEU02000002">
    <property type="status" value="NOT_ANNOTATED_CDS"/>
    <property type="molecule type" value="Genomic_DNA"/>
</dbReference>
<name>A0A7I4D7G4_PHYPA</name>
<dbReference type="Proteomes" id="UP000006727">
    <property type="component" value="Chromosome 2"/>
</dbReference>
<reference evidence="1 2" key="1">
    <citation type="journal article" date="2008" name="Science">
        <title>The Physcomitrella genome reveals evolutionary insights into the conquest of land by plants.</title>
        <authorList>
            <person name="Rensing S."/>
            <person name="Lang D."/>
            <person name="Zimmer A."/>
            <person name="Terry A."/>
            <person name="Salamov A."/>
            <person name="Shapiro H."/>
            <person name="Nishiyama T."/>
            <person name="Perroud P.-F."/>
            <person name="Lindquist E."/>
            <person name="Kamisugi Y."/>
            <person name="Tanahashi T."/>
            <person name="Sakakibara K."/>
            <person name="Fujita T."/>
            <person name="Oishi K."/>
            <person name="Shin-I T."/>
            <person name="Kuroki Y."/>
            <person name="Toyoda A."/>
            <person name="Suzuki Y."/>
            <person name="Hashimoto A."/>
            <person name="Yamaguchi K."/>
            <person name="Sugano A."/>
            <person name="Kohara Y."/>
            <person name="Fujiyama A."/>
            <person name="Anterola A."/>
            <person name="Aoki S."/>
            <person name="Ashton N."/>
            <person name="Barbazuk W.B."/>
            <person name="Barker E."/>
            <person name="Bennetzen J."/>
            <person name="Bezanilla M."/>
            <person name="Blankenship R."/>
            <person name="Cho S.H."/>
            <person name="Dutcher S."/>
            <person name="Estelle M."/>
            <person name="Fawcett J.A."/>
            <person name="Gundlach H."/>
            <person name="Hanada K."/>
            <person name="Heyl A."/>
            <person name="Hicks K.A."/>
            <person name="Hugh J."/>
            <person name="Lohr M."/>
            <person name="Mayer K."/>
            <person name="Melkozernov A."/>
            <person name="Murata T."/>
            <person name="Nelson D."/>
            <person name="Pils B."/>
            <person name="Prigge M."/>
            <person name="Reiss B."/>
            <person name="Renner T."/>
            <person name="Rombauts S."/>
            <person name="Rushton P."/>
            <person name="Sanderfoot A."/>
            <person name="Schween G."/>
            <person name="Shiu S.-H."/>
            <person name="Stueber K."/>
            <person name="Theodoulou F.L."/>
            <person name="Tu H."/>
            <person name="Van de Peer Y."/>
            <person name="Verrier P.J."/>
            <person name="Waters E."/>
            <person name="Wood A."/>
            <person name="Yang L."/>
            <person name="Cove D."/>
            <person name="Cuming A."/>
            <person name="Hasebe M."/>
            <person name="Lucas S."/>
            <person name="Mishler D.B."/>
            <person name="Reski R."/>
            <person name="Grigoriev I."/>
            <person name="Quatrano R.S."/>
            <person name="Boore J.L."/>
        </authorList>
    </citation>
    <scope>NUCLEOTIDE SEQUENCE [LARGE SCALE GENOMIC DNA]</scope>
    <source>
        <strain evidence="1 2">cv. Gransden 2004</strain>
    </source>
</reference>
<dbReference type="EnsemblPlants" id="Pp3c2_36500V3.2">
    <property type="protein sequence ID" value="Pp3c2_36500V3.2"/>
    <property type="gene ID" value="Pp3c2_36500"/>
</dbReference>
<evidence type="ECO:0000313" key="1">
    <source>
        <dbReference type="EnsemblPlants" id="Pp3c2_36500V3.2"/>
    </source>
</evidence>
<proteinExistence type="predicted"/>
<protein>
    <submittedName>
        <fullName evidence="1">Uncharacterized protein</fullName>
    </submittedName>
</protein>
<dbReference type="AlphaFoldDB" id="A0A7I4D7G4"/>
<organism evidence="1 2">
    <name type="scientific">Physcomitrium patens</name>
    <name type="common">Spreading-leaved earth moss</name>
    <name type="synonym">Physcomitrella patens</name>
    <dbReference type="NCBI Taxonomy" id="3218"/>
    <lineage>
        <taxon>Eukaryota</taxon>
        <taxon>Viridiplantae</taxon>
        <taxon>Streptophyta</taxon>
        <taxon>Embryophyta</taxon>
        <taxon>Bryophyta</taxon>
        <taxon>Bryophytina</taxon>
        <taxon>Bryopsida</taxon>
        <taxon>Funariidae</taxon>
        <taxon>Funariales</taxon>
        <taxon>Funariaceae</taxon>
        <taxon>Physcomitrium</taxon>
    </lineage>
</organism>